<accession>A0A9P0EBR7</accession>
<evidence type="ECO:0000256" key="1">
    <source>
        <dbReference type="SAM" id="MobiDB-lite"/>
    </source>
</evidence>
<evidence type="ECO:0000313" key="3">
    <source>
        <dbReference type="Proteomes" id="UP001152798"/>
    </source>
</evidence>
<dbReference type="AlphaFoldDB" id="A0A9P0EBR7"/>
<keyword evidence="3" id="KW-1185">Reference proteome</keyword>
<reference evidence="2" key="1">
    <citation type="submission" date="2022-01" db="EMBL/GenBank/DDBJ databases">
        <authorList>
            <person name="King R."/>
        </authorList>
    </citation>
    <scope>NUCLEOTIDE SEQUENCE</scope>
</reference>
<organism evidence="2 3">
    <name type="scientific">Nezara viridula</name>
    <name type="common">Southern green stink bug</name>
    <name type="synonym">Cimex viridulus</name>
    <dbReference type="NCBI Taxonomy" id="85310"/>
    <lineage>
        <taxon>Eukaryota</taxon>
        <taxon>Metazoa</taxon>
        <taxon>Ecdysozoa</taxon>
        <taxon>Arthropoda</taxon>
        <taxon>Hexapoda</taxon>
        <taxon>Insecta</taxon>
        <taxon>Pterygota</taxon>
        <taxon>Neoptera</taxon>
        <taxon>Paraneoptera</taxon>
        <taxon>Hemiptera</taxon>
        <taxon>Heteroptera</taxon>
        <taxon>Panheteroptera</taxon>
        <taxon>Pentatomomorpha</taxon>
        <taxon>Pentatomoidea</taxon>
        <taxon>Pentatomidae</taxon>
        <taxon>Pentatominae</taxon>
        <taxon>Nezara</taxon>
    </lineage>
</organism>
<feature type="region of interest" description="Disordered" evidence="1">
    <location>
        <begin position="57"/>
        <end position="78"/>
    </location>
</feature>
<gene>
    <name evidence="2" type="ORF">NEZAVI_LOCUS5569</name>
</gene>
<protein>
    <submittedName>
        <fullName evidence="2">Uncharacterized protein</fullName>
    </submittedName>
</protein>
<proteinExistence type="predicted"/>
<name>A0A9P0EBR7_NEZVI</name>
<dbReference type="Proteomes" id="UP001152798">
    <property type="component" value="Chromosome 3"/>
</dbReference>
<evidence type="ECO:0000313" key="2">
    <source>
        <dbReference type="EMBL" id="CAH1395261.1"/>
    </source>
</evidence>
<sequence>MNGWGISSGAWLETAEPHSFHQRHISSSQPNKKMNKLVLISFLAACLVALAQAEDNRPRFRTEASRTQQGGERHDTYRISQDAWRSKMVFSPMRIPRKQQG</sequence>
<dbReference type="EMBL" id="OV725079">
    <property type="protein sequence ID" value="CAH1395261.1"/>
    <property type="molecule type" value="Genomic_DNA"/>
</dbReference>